<feature type="region of interest" description="Disordered" evidence="1">
    <location>
        <begin position="563"/>
        <end position="588"/>
    </location>
</feature>
<evidence type="ECO:0000313" key="4">
    <source>
        <dbReference type="Proteomes" id="UP001440599"/>
    </source>
</evidence>
<name>A0ABV1EUL2_9FIRM</name>
<dbReference type="RefSeq" id="WP_349141104.1">
    <property type="nucleotide sequence ID" value="NZ_JBBMFT010000011.1"/>
</dbReference>
<protein>
    <submittedName>
        <fullName evidence="3">AAA family ATPase</fullName>
    </submittedName>
</protein>
<dbReference type="Pfam" id="PF13481">
    <property type="entry name" value="AAA_25"/>
    <property type="match status" value="1"/>
</dbReference>
<dbReference type="Gene3D" id="3.40.50.300">
    <property type="entry name" value="P-loop containing nucleotide triphosphate hydrolases"/>
    <property type="match status" value="1"/>
</dbReference>
<dbReference type="InterPro" id="IPR014819">
    <property type="entry name" value="PriCT_2"/>
</dbReference>
<dbReference type="Pfam" id="PF08707">
    <property type="entry name" value="PriCT_2"/>
    <property type="match status" value="1"/>
</dbReference>
<dbReference type="EMBL" id="JBBMFT010000011">
    <property type="protein sequence ID" value="MEQ2457311.1"/>
    <property type="molecule type" value="Genomic_DNA"/>
</dbReference>
<keyword evidence="4" id="KW-1185">Reference proteome</keyword>
<evidence type="ECO:0000256" key="1">
    <source>
        <dbReference type="SAM" id="MobiDB-lite"/>
    </source>
</evidence>
<comment type="caution">
    <text evidence="3">The sequence shown here is derived from an EMBL/GenBank/DDBJ whole genome shotgun (WGS) entry which is preliminary data.</text>
</comment>
<gene>
    <name evidence="3" type="ORF">WMO45_12350</name>
</gene>
<dbReference type="SUPFAM" id="SSF52540">
    <property type="entry name" value="P-loop containing nucleoside triphosphate hydrolases"/>
    <property type="match status" value="1"/>
</dbReference>
<evidence type="ECO:0000313" key="3">
    <source>
        <dbReference type="EMBL" id="MEQ2457311.1"/>
    </source>
</evidence>
<dbReference type="InterPro" id="IPR027417">
    <property type="entry name" value="P-loop_NTPase"/>
</dbReference>
<feature type="domain" description="Primase C-terminal 2" evidence="2">
    <location>
        <begin position="12"/>
        <end position="84"/>
    </location>
</feature>
<sequence length="639" mass="71415">MQDEATGLDRLARAMEHLDPAGLDYEDWLRVGMALKQAGGRPEDWAAWSRRDPARYRPGECERKWNSFRGSGHPVTAGTVLHMARRQGWREEEGQPPREGPAEELARYLRALFAPEERVGYVAECWQREGRWLPGRGRWDRTAGELIQALEHCGGDLERALGPLRREAGAWIRFNPLDGKGCKDENVTAFRYALVESDSMPIQRQYEAIRALQLPVACLVHSGGKSLHAIVRVDAADREEYRRRVDYLYEACRRGGLEVDRQNRNPSRLSRMPGVARGAGRQRLLATGLGQPSWQAWRAWMEAQKDGLPPFTREKPEGELEPLAPPLIQGVLRQGHKLLLAGPSKAGKSYALIQLCIAIAEGGSWLGFPCAQGRVLYVNLELDKRSCERRFADVRRALGLPCTHPVELWHLRGRSCPLDKLVDALLARARPGDYLAVVLDPIYKVITGDENAADQMAAFCGQFDRLCARLGCAVIYCHHHSKGSQGAKRSMDRASGSGVFARDPDALLDFIQLPVEELPGERAPAGRTAWRVEGTLREFPPFPPVDLWFEHPIHRPDREGVLAGLDPEGGRKHPGAGAARQRREQRRQSVEGAFAACAREGRTTVAELADHLGVTPKTVRSRLKEHGRFRVEGGVVERK</sequence>
<dbReference type="Proteomes" id="UP001440599">
    <property type="component" value="Unassembled WGS sequence"/>
</dbReference>
<proteinExistence type="predicted"/>
<evidence type="ECO:0000259" key="2">
    <source>
        <dbReference type="Pfam" id="PF08707"/>
    </source>
</evidence>
<accession>A0ABV1EUL2</accession>
<organism evidence="3 4">
    <name type="scientific">Flavonifractor hominis</name>
    <dbReference type="NCBI Taxonomy" id="3133178"/>
    <lineage>
        <taxon>Bacteria</taxon>
        <taxon>Bacillati</taxon>
        <taxon>Bacillota</taxon>
        <taxon>Clostridia</taxon>
        <taxon>Eubacteriales</taxon>
        <taxon>Oscillospiraceae</taxon>
        <taxon>Flavonifractor</taxon>
    </lineage>
</organism>
<reference evidence="3 4" key="1">
    <citation type="submission" date="2024-03" db="EMBL/GenBank/DDBJ databases">
        <title>Human intestinal bacterial collection.</title>
        <authorList>
            <person name="Pauvert C."/>
            <person name="Hitch T.C.A."/>
            <person name="Clavel T."/>
        </authorList>
    </citation>
    <scope>NUCLEOTIDE SEQUENCE [LARGE SCALE GENOMIC DNA]</scope>
    <source>
        <strain evidence="3 4">CLA-AP-H34</strain>
    </source>
</reference>